<comment type="similarity">
    <text evidence="1">Belongs to the peptidase C40 family.</text>
</comment>
<dbReference type="InterPro" id="IPR000064">
    <property type="entry name" value="NLP_P60_dom"/>
</dbReference>
<evidence type="ECO:0000256" key="6">
    <source>
        <dbReference type="ARBA" id="ARBA00022807"/>
    </source>
</evidence>
<feature type="chain" id="PRO_5046240396" evidence="7">
    <location>
        <begin position="28"/>
        <end position="202"/>
    </location>
</feature>
<dbReference type="SUPFAM" id="SSF54106">
    <property type="entry name" value="LysM domain"/>
    <property type="match status" value="1"/>
</dbReference>
<dbReference type="InterPro" id="IPR038765">
    <property type="entry name" value="Papain-like_cys_pep_sf"/>
</dbReference>
<dbReference type="Pfam" id="PF01476">
    <property type="entry name" value="LysM"/>
    <property type="match status" value="1"/>
</dbReference>
<evidence type="ECO:0000256" key="5">
    <source>
        <dbReference type="ARBA" id="ARBA00022801"/>
    </source>
</evidence>
<keyword evidence="4" id="KW-0677">Repeat</keyword>
<keyword evidence="3 7" id="KW-0732">Signal</keyword>
<dbReference type="SUPFAM" id="SSF54001">
    <property type="entry name" value="Cysteine proteinases"/>
    <property type="match status" value="1"/>
</dbReference>
<dbReference type="EMBL" id="JBHMCA010000070">
    <property type="protein sequence ID" value="MFB9450076.1"/>
    <property type="molecule type" value="Genomic_DNA"/>
</dbReference>
<evidence type="ECO:0000256" key="7">
    <source>
        <dbReference type="SAM" id="SignalP"/>
    </source>
</evidence>
<proteinExistence type="inferred from homology"/>
<feature type="domain" description="LysM" evidence="8">
    <location>
        <begin position="32"/>
        <end position="76"/>
    </location>
</feature>
<organism evidence="10 11">
    <name type="scientific">Dactylosporangium vinaceum</name>
    <dbReference type="NCBI Taxonomy" id="53362"/>
    <lineage>
        <taxon>Bacteria</taxon>
        <taxon>Bacillati</taxon>
        <taxon>Actinomycetota</taxon>
        <taxon>Actinomycetes</taxon>
        <taxon>Micromonosporales</taxon>
        <taxon>Micromonosporaceae</taxon>
        <taxon>Dactylosporangium</taxon>
    </lineage>
</organism>
<sequence length="202" mass="22006">MRHRRMTAMLAALASLPIVLVPQAAHATESPQTVVVQPGDTLWNLSRRNGTTVEDLQRLNNLGTSTLIRIGQTLILHDDAAAVRARKTATAIAYAKAQVGKPYRFATAGPDTFDCSGLVMKAWEAAGYQLPRVTYDQIKVGERVTRDQLIPGDLVFTNNGGHVELYIGDDTVVNAGHTGVSVHLQDLPREEQIVAYVHLTDV</sequence>
<dbReference type="InterPro" id="IPR018392">
    <property type="entry name" value="LysM"/>
</dbReference>
<dbReference type="PROSITE" id="PS51935">
    <property type="entry name" value="NLPC_P60"/>
    <property type="match status" value="1"/>
</dbReference>
<dbReference type="PANTHER" id="PTHR47359:SF3">
    <property type="entry name" value="NLP_P60 DOMAIN-CONTAINING PROTEIN-RELATED"/>
    <property type="match status" value="1"/>
</dbReference>
<keyword evidence="11" id="KW-1185">Reference proteome</keyword>
<evidence type="ECO:0000256" key="1">
    <source>
        <dbReference type="ARBA" id="ARBA00007074"/>
    </source>
</evidence>
<name>A0ABV5MMH6_9ACTN</name>
<evidence type="ECO:0000256" key="4">
    <source>
        <dbReference type="ARBA" id="ARBA00022737"/>
    </source>
</evidence>
<dbReference type="InterPro" id="IPR051794">
    <property type="entry name" value="PG_Endopeptidase_C40"/>
</dbReference>
<dbReference type="Gene3D" id="3.10.350.10">
    <property type="entry name" value="LysM domain"/>
    <property type="match status" value="1"/>
</dbReference>
<evidence type="ECO:0000313" key="11">
    <source>
        <dbReference type="Proteomes" id="UP001589608"/>
    </source>
</evidence>
<evidence type="ECO:0000256" key="3">
    <source>
        <dbReference type="ARBA" id="ARBA00022729"/>
    </source>
</evidence>
<dbReference type="Pfam" id="PF00877">
    <property type="entry name" value="NLPC_P60"/>
    <property type="match status" value="1"/>
</dbReference>
<evidence type="ECO:0000256" key="2">
    <source>
        <dbReference type="ARBA" id="ARBA00022670"/>
    </source>
</evidence>
<dbReference type="RefSeq" id="WP_223093340.1">
    <property type="nucleotide sequence ID" value="NZ_CP061913.1"/>
</dbReference>
<evidence type="ECO:0000313" key="10">
    <source>
        <dbReference type="EMBL" id="MFB9450076.1"/>
    </source>
</evidence>
<protein>
    <submittedName>
        <fullName evidence="10">NlpC/P60 family protein</fullName>
    </submittedName>
</protein>
<comment type="caution">
    <text evidence="10">The sequence shown here is derived from an EMBL/GenBank/DDBJ whole genome shotgun (WGS) entry which is preliminary data.</text>
</comment>
<dbReference type="Proteomes" id="UP001589608">
    <property type="component" value="Unassembled WGS sequence"/>
</dbReference>
<evidence type="ECO:0000259" key="9">
    <source>
        <dbReference type="PROSITE" id="PS51935"/>
    </source>
</evidence>
<feature type="domain" description="NlpC/P60" evidence="9">
    <location>
        <begin position="85"/>
        <end position="202"/>
    </location>
</feature>
<dbReference type="CDD" id="cd00118">
    <property type="entry name" value="LysM"/>
    <property type="match status" value="1"/>
</dbReference>
<dbReference type="Gene3D" id="3.90.1720.10">
    <property type="entry name" value="endopeptidase domain like (from Nostoc punctiforme)"/>
    <property type="match status" value="1"/>
</dbReference>
<gene>
    <name evidence="10" type="ORF">ACFFTR_43950</name>
</gene>
<keyword evidence="6" id="KW-0788">Thiol protease</keyword>
<feature type="signal peptide" evidence="7">
    <location>
        <begin position="1"/>
        <end position="27"/>
    </location>
</feature>
<dbReference type="SMART" id="SM00257">
    <property type="entry name" value="LysM"/>
    <property type="match status" value="1"/>
</dbReference>
<dbReference type="InterPro" id="IPR036779">
    <property type="entry name" value="LysM_dom_sf"/>
</dbReference>
<evidence type="ECO:0000259" key="8">
    <source>
        <dbReference type="PROSITE" id="PS51782"/>
    </source>
</evidence>
<dbReference type="PANTHER" id="PTHR47359">
    <property type="entry name" value="PEPTIDOGLYCAN DL-ENDOPEPTIDASE CWLO"/>
    <property type="match status" value="1"/>
</dbReference>
<accession>A0ABV5MMH6</accession>
<dbReference type="PROSITE" id="PS51782">
    <property type="entry name" value="LYSM"/>
    <property type="match status" value="1"/>
</dbReference>
<reference evidence="10 11" key="1">
    <citation type="submission" date="2024-09" db="EMBL/GenBank/DDBJ databases">
        <authorList>
            <person name="Sun Q."/>
            <person name="Mori K."/>
        </authorList>
    </citation>
    <scope>NUCLEOTIDE SEQUENCE [LARGE SCALE GENOMIC DNA]</scope>
    <source>
        <strain evidence="10 11">JCM 3307</strain>
    </source>
</reference>
<keyword evidence="2" id="KW-0645">Protease</keyword>
<keyword evidence="5" id="KW-0378">Hydrolase</keyword>